<accession>A0A8X8XRA8</accession>
<name>A0A8X8XRA8_SALSN</name>
<organism evidence="1">
    <name type="scientific">Salvia splendens</name>
    <name type="common">Scarlet sage</name>
    <dbReference type="NCBI Taxonomy" id="180675"/>
    <lineage>
        <taxon>Eukaryota</taxon>
        <taxon>Viridiplantae</taxon>
        <taxon>Streptophyta</taxon>
        <taxon>Embryophyta</taxon>
        <taxon>Tracheophyta</taxon>
        <taxon>Spermatophyta</taxon>
        <taxon>Magnoliopsida</taxon>
        <taxon>eudicotyledons</taxon>
        <taxon>Gunneridae</taxon>
        <taxon>Pentapetalae</taxon>
        <taxon>asterids</taxon>
        <taxon>lamiids</taxon>
        <taxon>Lamiales</taxon>
        <taxon>Lamiaceae</taxon>
        <taxon>Nepetoideae</taxon>
        <taxon>Mentheae</taxon>
        <taxon>Salviinae</taxon>
        <taxon>Salvia</taxon>
        <taxon>Salvia subgen. Calosphace</taxon>
        <taxon>core Calosphace</taxon>
    </lineage>
</organism>
<keyword evidence="2" id="KW-1185">Reference proteome</keyword>
<dbReference type="PANTHER" id="PTHR46043:SF5">
    <property type="entry name" value="ARM REPEAT SUPERFAMILY PROTEIN"/>
    <property type="match status" value="1"/>
</dbReference>
<proteinExistence type="predicted"/>
<evidence type="ECO:0008006" key="3">
    <source>
        <dbReference type="Google" id="ProtNLM"/>
    </source>
</evidence>
<sequence length="346" mass="37858">MDDIRFYVIDLLSRFRIGSAEMKKQALLPFNEVIREDERYVTVALQLDDIIGFLVNFLDDEIQQEAAKCGTKGVKMLAATCLLSVTENSENAWSILSHGGITALLKICSGGGGVGVELVALACAVLKNRVGVEEIKRFVMEEGGISLFINLAKCNDEIIKIKSVDLLQTMACNDESVKEMIIEEGGIRGLWDSEHLLLIAKFTTFAGELRFHGSHTLLPPTRRGLGPRTVVEDGVLGIGDFRRREEGDGGGRVHAGFGEASRLEIGGDSKKFVQSDQNLGLVLRMLEVNNAVNKNMLLSILTSLTSSSATARKKIATSGYLKHIEKLADAQFSDAKKIVRKMSSNR</sequence>
<comment type="caution">
    <text evidence="1">The sequence shown here is derived from an EMBL/GenBank/DDBJ whole genome shotgun (WGS) entry which is preliminary data.</text>
</comment>
<evidence type="ECO:0000313" key="1">
    <source>
        <dbReference type="EMBL" id="KAG6419115.1"/>
    </source>
</evidence>
<protein>
    <recommendedName>
        <fullName evidence="3">Vacuolar protein 8</fullName>
    </recommendedName>
</protein>
<dbReference type="AlphaFoldDB" id="A0A8X8XRA8"/>
<reference evidence="1" key="2">
    <citation type="submission" date="2020-08" db="EMBL/GenBank/DDBJ databases">
        <title>Plant Genome Project.</title>
        <authorList>
            <person name="Zhang R.-G."/>
        </authorList>
    </citation>
    <scope>NUCLEOTIDE SEQUENCE</scope>
    <source>
        <strain evidence="1">Huo1</strain>
        <tissue evidence="1">Leaf</tissue>
    </source>
</reference>
<dbReference type="PANTHER" id="PTHR46043">
    <property type="entry name" value="ARM REPEAT SUPERFAMILY PROTEIN"/>
    <property type="match status" value="1"/>
</dbReference>
<dbReference type="InterPro" id="IPR011989">
    <property type="entry name" value="ARM-like"/>
</dbReference>
<dbReference type="Gene3D" id="1.25.10.10">
    <property type="entry name" value="Leucine-rich Repeat Variant"/>
    <property type="match status" value="1"/>
</dbReference>
<gene>
    <name evidence="1" type="ORF">SASPL_121324</name>
</gene>
<evidence type="ECO:0000313" key="2">
    <source>
        <dbReference type="Proteomes" id="UP000298416"/>
    </source>
</evidence>
<dbReference type="SUPFAM" id="SSF48371">
    <property type="entry name" value="ARM repeat"/>
    <property type="match status" value="1"/>
</dbReference>
<dbReference type="EMBL" id="PNBA02000007">
    <property type="protein sequence ID" value="KAG6419115.1"/>
    <property type="molecule type" value="Genomic_DNA"/>
</dbReference>
<dbReference type="Proteomes" id="UP000298416">
    <property type="component" value="Unassembled WGS sequence"/>
</dbReference>
<reference evidence="1" key="1">
    <citation type="submission" date="2018-01" db="EMBL/GenBank/DDBJ databases">
        <authorList>
            <person name="Mao J.F."/>
        </authorList>
    </citation>
    <scope>NUCLEOTIDE SEQUENCE</scope>
    <source>
        <strain evidence="1">Huo1</strain>
        <tissue evidence="1">Leaf</tissue>
    </source>
</reference>
<dbReference type="InterPro" id="IPR016024">
    <property type="entry name" value="ARM-type_fold"/>
</dbReference>